<feature type="domain" description="Core-binding (CB)" evidence="11">
    <location>
        <begin position="26"/>
        <end position="132"/>
    </location>
</feature>
<dbReference type="InterPro" id="IPR011010">
    <property type="entry name" value="DNA_brk_join_enz"/>
</dbReference>
<evidence type="ECO:0000259" key="11">
    <source>
        <dbReference type="PROSITE" id="PS51900"/>
    </source>
</evidence>
<reference evidence="13" key="1">
    <citation type="journal article" date="2019" name="Int. J. Syst. Evol. Microbiol.">
        <title>The Global Catalogue of Microorganisms (GCM) 10K type strain sequencing project: providing services to taxonomists for standard genome sequencing and annotation.</title>
        <authorList>
            <consortium name="The Broad Institute Genomics Platform"/>
            <consortium name="The Broad Institute Genome Sequencing Center for Infectious Disease"/>
            <person name="Wu L."/>
            <person name="Ma J."/>
        </authorList>
    </citation>
    <scope>NUCLEOTIDE SEQUENCE [LARGE SCALE GENOMIC DNA]</scope>
    <source>
        <strain evidence="13">CCUG 53903</strain>
    </source>
</reference>
<comment type="subcellular location">
    <subcellularLocation>
        <location evidence="1">Cytoplasm</location>
    </subcellularLocation>
</comment>
<dbReference type="InterPro" id="IPR044068">
    <property type="entry name" value="CB"/>
</dbReference>
<dbReference type="InterPro" id="IPR002104">
    <property type="entry name" value="Integrase_catalytic"/>
</dbReference>
<keyword evidence="2" id="KW-0963">Cytoplasm</keyword>
<keyword evidence="5" id="KW-0229">DNA integration</keyword>
<dbReference type="InterPro" id="IPR013762">
    <property type="entry name" value="Integrase-like_cat_sf"/>
</dbReference>
<dbReference type="EMBL" id="JBHTBZ010000051">
    <property type="protein sequence ID" value="MFC7462047.1"/>
    <property type="molecule type" value="Genomic_DNA"/>
</dbReference>
<keyword evidence="13" id="KW-1185">Reference proteome</keyword>
<evidence type="ECO:0000256" key="2">
    <source>
        <dbReference type="ARBA" id="ARBA00022490"/>
    </source>
</evidence>
<accession>A0ABW2SGS2</accession>
<dbReference type="Pfam" id="PF00589">
    <property type="entry name" value="Phage_integrase"/>
    <property type="match status" value="1"/>
</dbReference>
<dbReference type="Proteomes" id="UP001596457">
    <property type="component" value="Unassembled WGS sequence"/>
</dbReference>
<dbReference type="RefSeq" id="WP_382202738.1">
    <property type="nucleotide sequence ID" value="NZ_JBHTBZ010000051.1"/>
</dbReference>
<dbReference type="PROSITE" id="PS51900">
    <property type="entry name" value="CB"/>
    <property type="match status" value="1"/>
</dbReference>
<feature type="domain" description="Tyr recombinase" evidence="10">
    <location>
        <begin position="163"/>
        <end position="370"/>
    </location>
</feature>
<evidence type="ECO:0000313" key="13">
    <source>
        <dbReference type="Proteomes" id="UP001596457"/>
    </source>
</evidence>
<evidence type="ECO:0000256" key="1">
    <source>
        <dbReference type="ARBA" id="ARBA00004496"/>
    </source>
</evidence>
<keyword evidence="6 9" id="KW-0238">DNA-binding</keyword>
<name>A0ABW2SGS2_9BURK</name>
<sequence length="372" mass="41676">MQDSALIPRNGKIELATVEVLSRDVTDDLTAIKVFLDGYARKSAHTQRSYEKECFRFLLWLRATRPSSHALLPQAAVQDVNDYLAFLAEPRAFSAEFLSANGWKHQPFRKALGPESVKHCLAVLHMLFAAMREMRSTGNEPYCKFNPVNLAHQGEGVSGEDDEIEEALTEKEWDAVQSAIEALPRDKPRDLKHYHRARWVMQLLYRAFLRREEAAALTMGSFQASPEGWNISLVGKGKKKAKIIATEKLMGELRVYRASLGLPPVPSPGESAPAIQAVTGKAKGVTAQAIYLICKTIFTQAADLVEASDTVAAARLRQASPHWMRHTGVSHSMESGIDPRYVQAQARHSSLNVTARYDHKRRQAWRKAFEEI</sequence>
<evidence type="ECO:0000256" key="8">
    <source>
        <dbReference type="ARBA" id="ARBA00023306"/>
    </source>
</evidence>
<dbReference type="SUPFAM" id="SSF56349">
    <property type="entry name" value="DNA breaking-rejoining enzymes"/>
    <property type="match status" value="1"/>
</dbReference>
<evidence type="ECO:0000259" key="10">
    <source>
        <dbReference type="PROSITE" id="PS51898"/>
    </source>
</evidence>
<keyword evidence="7" id="KW-0233">DNA recombination</keyword>
<evidence type="ECO:0000256" key="4">
    <source>
        <dbReference type="ARBA" id="ARBA00022829"/>
    </source>
</evidence>
<evidence type="ECO:0000256" key="3">
    <source>
        <dbReference type="ARBA" id="ARBA00022618"/>
    </source>
</evidence>
<dbReference type="InterPro" id="IPR050090">
    <property type="entry name" value="Tyrosine_recombinase_XerCD"/>
</dbReference>
<evidence type="ECO:0000256" key="7">
    <source>
        <dbReference type="ARBA" id="ARBA00023172"/>
    </source>
</evidence>
<organism evidence="12 13">
    <name type="scientific">Hydrogenophaga defluvii</name>
    <dbReference type="NCBI Taxonomy" id="249410"/>
    <lineage>
        <taxon>Bacteria</taxon>
        <taxon>Pseudomonadati</taxon>
        <taxon>Pseudomonadota</taxon>
        <taxon>Betaproteobacteria</taxon>
        <taxon>Burkholderiales</taxon>
        <taxon>Comamonadaceae</taxon>
        <taxon>Hydrogenophaga</taxon>
    </lineage>
</organism>
<dbReference type="PANTHER" id="PTHR30349:SF77">
    <property type="entry name" value="TYROSINE RECOMBINASE XERC"/>
    <property type="match status" value="1"/>
</dbReference>
<evidence type="ECO:0000313" key="12">
    <source>
        <dbReference type="EMBL" id="MFC7462047.1"/>
    </source>
</evidence>
<evidence type="ECO:0000256" key="9">
    <source>
        <dbReference type="PROSITE-ProRule" id="PRU01248"/>
    </source>
</evidence>
<dbReference type="Gene3D" id="1.10.443.10">
    <property type="entry name" value="Intergrase catalytic core"/>
    <property type="match status" value="1"/>
</dbReference>
<comment type="caution">
    <text evidence="12">The sequence shown here is derived from an EMBL/GenBank/DDBJ whole genome shotgun (WGS) entry which is preliminary data.</text>
</comment>
<dbReference type="CDD" id="cd00397">
    <property type="entry name" value="DNA_BRE_C"/>
    <property type="match status" value="1"/>
</dbReference>
<keyword evidence="8" id="KW-0131">Cell cycle</keyword>
<keyword evidence="3" id="KW-0132">Cell division</keyword>
<evidence type="ECO:0000256" key="5">
    <source>
        <dbReference type="ARBA" id="ARBA00022908"/>
    </source>
</evidence>
<proteinExistence type="predicted"/>
<dbReference type="PANTHER" id="PTHR30349">
    <property type="entry name" value="PHAGE INTEGRASE-RELATED"/>
    <property type="match status" value="1"/>
</dbReference>
<gene>
    <name evidence="12" type="ORF">ACFQU0_16585</name>
</gene>
<dbReference type="InterPro" id="IPR010998">
    <property type="entry name" value="Integrase_recombinase_N"/>
</dbReference>
<protein>
    <submittedName>
        <fullName evidence="12">Tyrosine-type recombinase/integrase</fullName>
    </submittedName>
</protein>
<keyword evidence="4" id="KW-0159">Chromosome partition</keyword>
<evidence type="ECO:0000256" key="6">
    <source>
        <dbReference type="ARBA" id="ARBA00023125"/>
    </source>
</evidence>
<dbReference type="PROSITE" id="PS51898">
    <property type="entry name" value="TYR_RECOMBINASE"/>
    <property type="match status" value="1"/>
</dbReference>
<dbReference type="Gene3D" id="1.10.150.130">
    <property type="match status" value="1"/>
</dbReference>